<dbReference type="KEGG" id="pabo:BCY86_06025"/>
<evidence type="ECO:0000313" key="1">
    <source>
        <dbReference type="EMBL" id="APS00288.1"/>
    </source>
</evidence>
<dbReference type="Proteomes" id="UP000185544">
    <property type="component" value="Chromosome"/>
</dbReference>
<dbReference type="OrthoDB" id="105221at2"/>
<dbReference type="SUPFAM" id="SSF64182">
    <property type="entry name" value="DHH phosphoesterases"/>
    <property type="match status" value="1"/>
</dbReference>
<dbReference type="EMBL" id="CP016908">
    <property type="protein sequence ID" value="APS00288.1"/>
    <property type="molecule type" value="Genomic_DNA"/>
</dbReference>
<dbReference type="AlphaFoldDB" id="A0A1L6MY15"/>
<gene>
    <name evidence="1" type="ORF">BCY86_06025</name>
</gene>
<dbReference type="RefSeq" id="WP_075276953.1">
    <property type="nucleotide sequence ID" value="NZ_CP016908.1"/>
</dbReference>
<accession>A0A1L6MY15</accession>
<reference evidence="1 2" key="1">
    <citation type="submission" date="2016-08" db="EMBL/GenBank/DDBJ databases">
        <title>Identification and validation of antigenic proteins from Pajaroellobacter abortibovis using de-novo genome sequence assembly and reverse vaccinology.</title>
        <authorList>
            <person name="Welly B.T."/>
            <person name="Miller M.R."/>
            <person name="Stott J.L."/>
            <person name="Blanchard M.T."/>
            <person name="Islas-Trejo A.D."/>
            <person name="O'Rourke S.M."/>
            <person name="Young A.E."/>
            <person name="Medrano J.F."/>
            <person name="Van Eenennaam A.L."/>
        </authorList>
    </citation>
    <scope>NUCLEOTIDE SEQUENCE [LARGE SCALE GENOMIC DNA]</scope>
    <source>
        <strain evidence="1 2">BTF92-0548A/99-0131</strain>
    </source>
</reference>
<evidence type="ECO:0008006" key="3">
    <source>
        <dbReference type="Google" id="ProtNLM"/>
    </source>
</evidence>
<protein>
    <recommendedName>
        <fullName evidence="3">Phosphoesterase</fullName>
    </recommendedName>
</protein>
<dbReference type="InterPro" id="IPR038763">
    <property type="entry name" value="DHH_sf"/>
</dbReference>
<dbReference type="STRING" id="1882918.BCY86_06025"/>
<sequence length="326" mass="36646">MQVVVVTHGHCFDGIASAAVFTRFFEHLYPNEQLQFKYYAASYDPDFDGVFPSLLSGDVNAILDFRFSSSPQLTWYFDHHTSAFPTPLDRTTYEAHVINHPDRSRKMFHDTAYGSCTKLIAEVGATLFNFDFTPLTELIAWADQIDRAAFPNAQMAVERKEPVLQLMTVIEQMADDHFLQSMIPRLLEEPLNQVACSTEIAEAYRPLKEKHNAFIHLIRERAQEQKGVVFVDLSHALLETVGKFVTYALFPSSMYSVLLSVSSSKCKISIGFNPWCGAKRNHNIAKICERYGGGGHPVVGAITLPVTQLEKAREIALSIAHQLMSP</sequence>
<name>A0A1L6MY15_9BACT</name>
<organism evidence="1 2">
    <name type="scientific">Pajaroellobacter abortibovis</name>
    <dbReference type="NCBI Taxonomy" id="1882918"/>
    <lineage>
        <taxon>Bacteria</taxon>
        <taxon>Pseudomonadati</taxon>
        <taxon>Myxococcota</taxon>
        <taxon>Polyangia</taxon>
        <taxon>Polyangiales</taxon>
        <taxon>Polyangiaceae</taxon>
    </lineage>
</organism>
<keyword evidence="2" id="KW-1185">Reference proteome</keyword>
<proteinExistence type="predicted"/>
<evidence type="ECO:0000313" key="2">
    <source>
        <dbReference type="Proteomes" id="UP000185544"/>
    </source>
</evidence>